<comment type="subcellular location">
    <subcellularLocation>
        <location evidence="1">Cell membrane</location>
        <topology evidence="1">Multi-pass membrane protein</topology>
    </subcellularLocation>
</comment>
<evidence type="ECO:0000256" key="2">
    <source>
        <dbReference type="ARBA" id="ARBA00022475"/>
    </source>
</evidence>
<evidence type="ECO:0000256" key="6">
    <source>
        <dbReference type="SAM" id="Phobius"/>
    </source>
</evidence>
<accession>A0ABM8EJP3</accession>
<evidence type="ECO:0008006" key="9">
    <source>
        <dbReference type="Google" id="ProtNLM"/>
    </source>
</evidence>
<evidence type="ECO:0000256" key="5">
    <source>
        <dbReference type="ARBA" id="ARBA00023136"/>
    </source>
</evidence>
<keyword evidence="8" id="KW-1185">Reference proteome</keyword>
<evidence type="ECO:0000313" key="8">
    <source>
        <dbReference type="Proteomes" id="UP001317705"/>
    </source>
</evidence>
<organism evidence="7 8">
    <name type="scientific">Geotalea uraniireducens</name>
    <dbReference type="NCBI Taxonomy" id="351604"/>
    <lineage>
        <taxon>Bacteria</taxon>
        <taxon>Pseudomonadati</taxon>
        <taxon>Thermodesulfobacteriota</taxon>
        <taxon>Desulfuromonadia</taxon>
        <taxon>Geobacterales</taxon>
        <taxon>Geobacteraceae</taxon>
        <taxon>Geotalea</taxon>
    </lineage>
</organism>
<evidence type="ECO:0000256" key="1">
    <source>
        <dbReference type="ARBA" id="ARBA00004651"/>
    </source>
</evidence>
<protein>
    <recommendedName>
        <fullName evidence="9">Diguanylate cyclase</fullName>
    </recommendedName>
</protein>
<keyword evidence="2" id="KW-1003">Cell membrane</keyword>
<dbReference type="InterPro" id="IPR020948">
    <property type="entry name" value="P_starv_induced_PsiE-like"/>
</dbReference>
<evidence type="ECO:0000256" key="4">
    <source>
        <dbReference type="ARBA" id="ARBA00022989"/>
    </source>
</evidence>
<keyword evidence="5 6" id="KW-0472">Membrane</keyword>
<feature type="transmembrane region" description="Helical" evidence="6">
    <location>
        <begin position="71"/>
        <end position="88"/>
    </location>
</feature>
<dbReference type="EMBL" id="AP027151">
    <property type="protein sequence ID" value="BDV42620.1"/>
    <property type="molecule type" value="Genomic_DNA"/>
</dbReference>
<evidence type="ECO:0000256" key="3">
    <source>
        <dbReference type="ARBA" id="ARBA00022692"/>
    </source>
</evidence>
<reference evidence="7 8" key="1">
    <citation type="submission" date="2022-12" db="EMBL/GenBank/DDBJ databases">
        <title>Polyphasic characterization of Geotalea uranireducens NIT-SL11 newly isolated from a complex of sewage sludge and microbially reduced graphene oxide.</title>
        <authorList>
            <person name="Xie L."/>
            <person name="Yoshida N."/>
            <person name="Meng L."/>
        </authorList>
    </citation>
    <scope>NUCLEOTIDE SEQUENCE [LARGE SCALE GENOMIC DNA]</scope>
    <source>
        <strain evidence="7 8">NIT-SL11</strain>
    </source>
</reference>
<gene>
    <name evidence="7" type="ORF">GURASL_15430</name>
</gene>
<feature type="transmembrane region" description="Helical" evidence="6">
    <location>
        <begin position="108"/>
        <end position="127"/>
    </location>
</feature>
<dbReference type="RefSeq" id="WP_282003188.1">
    <property type="nucleotide sequence ID" value="NZ_AP027151.1"/>
</dbReference>
<feature type="transmembrane region" description="Helical" evidence="6">
    <location>
        <begin position="31"/>
        <end position="51"/>
    </location>
</feature>
<dbReference type="Pfam" id="PF06146">
    <property type="entry name" value="PsiE"/>
    <property type="match status" value="1"/>
</dbReference>
<proteinExistence type="predicted"/>
<evidence type="ECO:0000313" key="7">
    <source>
        <dbReference type="EMBL" id="BDV42620.1"/>
    </source>
</evidence>
<feature type="transmembrane region" description="Helical" evidence="6">
    <location>
        <begin position="133"/>
        <end position="150"/>
    </location>
</feature>
<name>A0ABM8EJP3_9BACT</name>
<keyword evidence="3 6" id="KW-0812">Transmembrane</keyword>
<keyword evidence="4 6" id="KW-1133">Transmembrane helix</keyword>
<sequence length="166" mass="18741">MLTERSRLQSLLHRASEGLSKAKPYHLFEHLIANILVLLISFIVVVALYKLGEDVLSLLVSRAFDPLKHETFQTVFGGIMTLLIAMEFKHSILVVTKRQQNIIQVKTVILVSMLALARKFIILDIHALEAAKIASLALALVALGAVYWLMRERDAWNMEHGRQEEG</sequence>
<dbReference type="Proteomes" id="UP001317705">
    <property type="component" value="Chromosome"/>
</dbReference>